<comment type="caution">
    <text evidence="4">The sequence shown here is derived from an EMBL/GenBank/DDBJ whole genome shotgun (WGS) entry which is preliminary data.</text>
</comment>
<feature type="domain" description="Sulfatase-modifying factor enzyme-like" evidence="3">
    <location>
        <begin position="61"/>
        <end position="304"/>
    </location>
</feature>
<dbReference type="PROSITE" id="PS51257">
    <property type="entry name" value="PROKAR_LIPOPROTEIN"/>
    <property type="match status" value="1"/>
</dbReference>
<keyword evidence="5" id="KW-1185">Reference proteome</keyword>
<feature type="compositionally biased region" description="Basic and acidic residues" evidence="1">
    <location>
        <begin position="203"/>
        <end position="214"/>
    </location>
</feature>
<feature type="signal peptide" evidence="2">
    <location>
        <begin position="1"/>
        <end position="21"/>
    </location>
</feature>
<accession>A0ABY1ZDI6</accession>
<evidence type="ECO:0000313" key="4">
    <source>
        <dbReference type="EMBL" id="TBW46941.1"/>
    </source>
</evidence>
<dbReference type="InterPro" id="IPR042095">
    <property type="entry name" value="SUMF_sf"/>
</dbReference>
<dbReference type="SUPFAM" id="SSF56436">
    <property type="entry name" value="C-type lectin-like"/>
    <property type="match status" value="1"/>
</dbReference>
<gene>
    <name evidence="4" type="ORF">EZI54_22850</name>
</gene>
<evidence type="ECO:0000256" key="1">
    <source>
        <dbReference type="SAM" id="MobiDB-lite"/>
    </source>
</evidence>
<sequence>MRRLSALALAFLAGCSSSSITSKTLSDSEIEAIQSRVETRYPDLSSDKQHAVTELVVRALDNMVPIEGGSFMMGEIKVPCEPGSEQLCNTDYDRDNDFQHKVTLDDYALSKYETTIADFDLFRELQGKEPYEKEIREREGRQYLFEANKPAWTKNWQEPKDYCTWIGELADQPVDLPTEAQWEFAARNRGKDVLHATDNGEIDLGRNYRDEGEGSKNQAVGSFPPNPLGLYDLNGNAAEWVNDVYSENYYKQSPESNPRGPEHGNSHVLRGGTNADSPRFSTTVNRNHEKALEYYSRLFGFRCASGS</sequence>
<evidence type="ECO:0000313" key="5">
    <source>
        <dbReference type="Proteomes" id="UP000313645"/>
    </source>
</evidence>
<feature type="region of interest" description="Disordered" evidence="1">
    <location>
        <begin position="202"/>
        <end position="224"/>
    </location>
</feature>
<dbReference type="PANTHER" id="PTHR23150">
    <property type="entry name" value="SULFATASE MODIFYING FACTOR 1, 2"/>
    <property type="match status" value="1"/>
</dbReference>
<dbReference type="InterPro" id="IPR051043">
    <property type="entry name" value="Sulfatase_Mod_Factor_Kinase"/>
</dbReference>
<organism evidence="4 5">
    <name type="scientific">Marinobacter halodurans</name>
    <dbReference type="NCBI Taxonomy" id="2528979"/>
    <lineage>
        <taxon>Bacteria</taxon>
        <taxon>Pseudomonadati</taxon>
        <taxon>Pseudomonadota</taxon>
        <taxon>Gammaproteobacteria</taxon>
        <taxon>Pseudomonadales</taxon>
        <taxon>Marinobacteraceae</taxon>
        <taxon>Marinobacter</taxon>
    </lineage>
</organism>
<keyword evidence="2" id="KW-0732">Signal</keyword>
<name>A0ABY1ZDI6_9GAMM</name>
<dbReference type="InterPro" id="IPR016187">
    <property type="entry name" value="CTDL_fold"/>
</dbReference>
<evidence type="ECO:0000259" key="3">
    <source>
        <dbReference type="Pfam" id="PF03781"/>
    </source>
</evidence>
<dbReference type="Proteomes" id="UP000313645">
    <property type="component" value="Unassembled WGS sequence"/>
</dbReference>
<dbReference type="PANTHER" id="PTHR23150:SF19">
    <property type="entry name" value="FORMYLGLYCINE-GENERATING ENZYME"/>
    <property type="match status" value="1"/>
</dbReference>
<proteinExistence type="predicted"/>
<dbReference type="InterPro" id="IPR005532">
    <property type="entry name" value="SUMF_dom"/>
</dbReference>
<dbReference type="Gene3D" id="3.90.1580.10">
    <property type="entry name" value="paralog of FGE (formylglycine-generating enzyme)"/>
    <property type="match status" value="1"/>
</dbReference>
<evidence type="ECO:0000256" key="2">
    <source>
        <dbReference type="SAM" id="SignalP"/>
    </source>
</evidence>
<reference evidence="4 5" key="1">
    <citation type="submission" date="2019-02" db="EMBL/GenBank/DDBJ databases">
        <title>Marinobacter halodurans sp. nov., a marine bacterium isolated from sea tidal flat.</title>
        <authorList>
            <person name="Yoo Y."/>
            <person name="Lee D.W."/>
            <person name="Kim B.S."/>
            <person name="Kim J.-J."/>
        </authorList>
    </citation>
    <scope>NUCLEOTIDE SEQUENCE [LARGE SCALE GENOMIC DNA]</scope>
    <source>
        <strain evidence="4 5">YJ-S3-2</strain>
    </source>
</reference>
<dbReference type="Pfam" id="PF03781">
    <property type="entry name" value="FGE-sulfatase"/>
    <property type="match status" value="1"/>
</dbReference>
<dbReference type="EMBL" id="SJDL01000072">
    <property type="protein sequence ID" value="TBW46941.1"/>
    <property type="molecule type" value="Genomic_DNA"/>
</dbReference>
<feature type="region of interest" description="Disordered" evidence="1">
    <location>
        <begin position="251"/>
        <end position="281"/>
    </location>
</feature>
<feature type="chain" id="PRO_5046957273" description="Sulfatase-modifying factor enzyme-like domain-containing protein" evidence="2">
    <location>
        <begin position="22"/>
        <end position="307"/>
    </location>
</feature>
<protein>
    <recommendedName>
        <fullName evidence="3">Sulfatase-modifying factor enzyme-like domain-containing protein</fullName>
    </recommendedName>
</protein>
<dbReference type="RefSeq" id="WP_131484178.1">
    <property type="nucleotide sequence ID" value="NZ_SJDL01000072.1"/>
</dbReference>